<comment type="pathway">
    <text evidence="5">Purine metabolism; GMP biosynthesis via salvage pathway; GMP from guanine: step 1/1.</text>
</comment>
<comment type="catalytic activity">
    <reaction evidence="14">
        <text>GMP + diphosphate = guanine + 5-phospho-alpha-D-ribose 1-diphosphate</text>
        <dbReference type="Rhea" id="RHEA:25424"/>
        <dbReference type="ChEBI" id="CHEBI:16235"/>
        <dbReference type="ChEBI" id="CHEBI:33019"/>
        <dbReference type="ChEBI" id="CHEBI:58017"/>
        <dbReference type="ChEBI" id="CHEBI:58115"/>
        <dbReference type="EC" id="2.4.2.8"/>
    </reaction>
    <physiologicalReaction direction="right-to-left" evidence="14">
        <dbReference type="Rhea" id="RHEA:25426"/>
    </physiologicalReaction>
</comment>
<dbReference type="InterPro" id="IPR000836">
    <property type="entry name" value="PRTase_dom"/>
</dbReference>
<evidence type="ECO:0000256" key="7">
    <source>
        <dbReference type="ARBA" id="ARBA00022490"/>
    </source>
</evidence>
<dbReference type="InterPro" id="IPR050408">
    <property type="entry name" value="HGPRT"/>
</dbReference>
<keyword evidence="10 16" id="KW-0479">Metal-binding</keyword>
<dbReference type="SUPFAM" id="SSF53271">
    <property type="entry name" value="PRTase-like"/>
    <property type="match status" value="1"/>
</dbReference>
<evidence type="ECO:0000313" key="19">
    <source>
        <dbReference type="Proteomes" id="UP000325295"/>
    </source>
</evidence>
<evidence type="ECO:0000256" key="15">
    <source>
        <dbReference type="ARBA" id="ARBA00049402"/>
    </source>
</evidence>
<evidence type="ECO:0000256" key="10">
    <source>
        <dbReference type="ARBA" id="ARBA00022723"/>
    </source>
</evidence>
<dbReference type="GO" id="GO:0000287">
    <property type="term" value="F:magnesium ion binding"/>
    <property type="evidence" value="ECO:0007669"/>
    <property type="project" value="TreeGrafter"/>
</dbReference>
<evidence type="ECO:0000259" key="17">
    <source>
        <dbReference type="Pfam" id="PF00156"/>
    </source>
</evidence>
<evidence type="ECO:0000256" key="3">
    <source>
        <dbReference type="ARBA" id="ARBA00004496"/>
    </source>
</evidence>
<comment type="pathway">
    <text evidence="4 16">Purine metabolism; IMP biosynthesis via salvage pathway; IMP from hypoxanthine: step 1/1.</text>
</comment>
<evidence type="ECO:0000256" key="5">
    <source>
        <dbReference type="ARBA" id="ARBA00004676"/>
    </source>
</evidence>
<evidence type="ECO:0000256" key="8">
    <source>
        <dbReference type="ARBA" id="ARBA00022676"/>
    </source>
</evidence>
<comment type="catalytic activity">
    <reaction evidence="15">
        <text>IMP + diphosphate = hypoxanthine + 5-phospho-alpha-D-ribose 1-diphosphate</text>
        <dbReference type="Rhea" id="RHEA:17973"/>
        <dbReference type="ChEBI" id="CHEBI:17368"/>
        <dbReference type="ChEBI" id="CHEBI:33019"/>
        <dbReference type="ChEBI" id="CHEBI:58017"/>
        <dbReference type="ChEBI" id="CHEBI:58053"/>
        <dbReference type="EC" id="2.4.2.8"/>
    </reaction>
    <physiologicalReaction direction="right-to-left" evidence="15">
        <dbReference type="Rhea" id="RHEA:17975"/>
    </physiologicalReaction>
</comment>
<keyword evidence="13 16" id="KW-0460">Magnesium</keyword>
<comment type="similarity">
    <text evidence="6 16">Belongs to the purine/pyrimidine phosphoribosyltransferase family.</text>
</comment>
<evidence type="ECO:0000256" key="2">
    <source>
        <dbReference type="ARBA" id="ARBA00002049"/>
    </source>
</evidence>
<proteinExistence type="inferred from homology"/>
<dbReference type="GO" id="GO:0000166">
    <property type="term" value="F:nucleotide binding"/>
    <property type="evidence" value="ECO:0007669"/>
    <property type="project" value="UniProtKB-KW"/>
</dbReference>
<keyword evidence="19" id="KW-1185">Reference proteome</keyword>
<feature type="domain" description="Phosphoribosyltransferase" evidence="17">
    <location>
        <begin position="13"/>
        <end position="159"/>
    </location>
</feature>
<keyword evidence="8 16" id="KW-0328">Glycosyltransferase</keyword>
<dbReference type="UniPathway" id="UPA00591">
    <property type="reaction ID" value="UER00648"/>
</dbReference>
<dbReference type="RefSeq" id="WP_137602389.1">
    <property type="nucleotide sequence ID" value="NZ_BJEB01000047.1"/>
</dbReference>
<keyword evidence="12 16" id="KW-0547">Nucleotide-binding</keyword>
<dbReference type="FunFam" id="3.40.50.2020:FF:000006">
    <property type="entry name" value="Hypoxanthine phosphoribosyltransferase"/>
    <property type="match status" value="1"/>
</dbReference>
<name>A0A5P1X3U7_9LACO</name>
<dbReference type="GO" id="GO:0006166">
    <property type="term" value="P:purine ribonucleoside salvage"/>
    <property type="evidence" value="ECO:0007669"/>
    <property type="project" value="UniProtKB-KW"/>
</dbReference>
<evidence type="ECO:0000256" key="12">
    <source>
        <dbReference type="ARBA" id="ARBA00022741"/>
    </source>
</evidence>
<keyword evidence="7 16" id="KW-0963">Cytoplasm</keyword>
<dbReference type="GO" id="GO:0004422">
    <property type="term" value="F:hypoxanthine phosphoribosyltransferase activity"/>
    <property type="evidence" value="ECO:0007669"/>
    <property type="project" value="InterPro"/>
</dbReference>
<keyword evidence="9 16" id="KW-0808">Transferase</keyword>
<dbReference type="CDD" id="cd06223">
    <property type="entry name" value="PRTases_typeI"/>
    <property type="match status" value="1"/>
</dbReference>
<evidence type="ECO:0000256" key="16">
    <source>
        <dbReference type="RuleBase" id="RU364099"/>
    </source>
</evidence>
<dbReference type="PANTHER" id="PTHR43340:SF1">
    <property type="entry name" value="HYPOXANTHINE PHOSPHORIBOSYLTRANSFERASE"/>
    <property type="match status" value="1"/>
</dbReference>
<reference evidence="18 19" key="1">
    <citation type="submission" date="2019-09" db="EMBL/GenBank/DDBJ databases">
        <title>Complete Genome Sequence of Lactobacillus nenjiangensis SH-Y15, isolated from sauerkraut.</title>
        <authorList>
            <person name="Yang H."/>
        </authorList>
    </citation>
    <scope>NUCLEOTIDE SEQUENCE [LARGE SCALE GENOMIC DNA]</scope>
    <source>
        <strain evidence="18 19">SH-Y15</strain>
    </source>
</reference>
<dbReference type="InterPro" id="IPR005904">
    <property type="entry name" value="Hxn_phspho_trans"/>
</dbReference>
<dbReference type="EC" id="2.4.2.8" evidence="16"/>
<comment type="function">
    <text evidence="2">Purine salvage pathway enzyme that catalyzes the transfer of the ribosyl-5-phosphate group from 5-phospho-alpha-D-ribose 1-diphosphate (PRPP) to the N9 position of the 6-oxopurines hypoxanthine and guanine to form the corresponding ribonucleotides IMP (inosine 5'-monophosphate) and GMP (guanosine 5'-monophosphate), with the release of PPi.</text>
</comment>
<evidence type="ECO:0000256" key="11">
    <source>
        <dbReference type="ARBA" id="ARBA00022726"/>
    </source>
</evidence>
<evidence type="ECO:0000256" key="14">
    <source>
        <dbReference type="ARBA" id="ARBA00048811"/>
    </source>
</evidence>
<dbReference type="GO" id="GO:0052657">
    <property type="term" value="F:guanine phosphoribosyltransferase activity"/>
    <property type="evidence" value="ECO:0007669"/>
    <property type="project" value="RHEA"/>
</dbReference>
<dbReference type="InterPro" id="IPR029057">
    <property type="entry name" value="PRTase-like"/>
</dbReference>
<evidence type="ECO:0000256" key="4">
    <source>
        <dbReference type="ARBA" id="ARBA00004669"/>
    </source>
</evidence>
<dbReference type="NCBIfam" id="TIGR01203">
    <property type="entry name" value="HGPRTase"/>
    <property type="match status" value="1"/>
</dbReference>
<dbReference type="AlphaFoldDB" id="A0A5P1X3U7"/>
<dbReference type="KEGG" id="lnn:F0161_09660"/>
<dbReference type="GO" id="GO:0032264">
    <property type="term" value="P:IMP salvage"/>
    <property type="evidence" value="ECO:0007669"/>
    <property type="project" value="UniProtKB-UniPathway"/>
</dbReference>
<dbReference type="GO" id="GO:0005829">
    <property type="term" value="C:cytosol"/>
    <property type="evidence" value="ECO:0007669"/>
    <property type="project" value="TreeGrafter"/>
</dbReference>
<evidence type="ECO:0000256" key="6">
    <source>
        <dbReference type="ARBA" id="ARBA00008391"/>
    </source>
</evidence>
<keyword evidence="11 16" id="KW-0660">Purine salvage</keyword>
<gene>
    <name evidence="18" type="primary">hpt</name>
    <name evidence="18" type="ORF">F0161_09660</name>
</gene>
<comment type="subcellular location">
    <subcellularLocation>
        <location evidence="3 16">Cytoplasm</location>
    </subcellularLocation>
</comment>
<sequence>MDNDIEKVLYSREEIAGAAKRIGKELTHDYEGRQPLVISVLKGAIFFTVDVLKEFDCYTDIDFVDVSSYHGGTESSGKVDLVREINTDIKGRDIILIEDIIDTGRTLEYMVNLLKQGGANDIKVCTLLDKPEGRVVDIKANYVGFNVPNEFVVGYGLDYNELYRNLPYVGILKPAVYQK</sequence>
<dbReference type="Proteomes" id="UP000325295">
    <property type="component" value="Chromosome"/>
</dbReference>
<dbReference type="EMBL" id="CP043939">
    <property type="protein sequence ID" value="QER68075.1"/>
    <property type="molecule type" value="Genomic_DNA"/>
</dbReference>
<dbReference type="GO" id="GO:0046100">
    <property type="term" value="P:hypoxanthine metabolic process"/>
    <property type="evidence" value="ECO:0007669"/>
    <property type="project" value="TreeGrafter"/>
</dbReference>
<protein>
    <recommendedName>
        <fullName evidence="16">Hypoxanthine phosphoribosyltransferase</fullName>
        <ecNumber evidence="16">2.4.2.8</ecNumber>
    </recommendedName>
</protein>
<dbReference type="OrthoDB" id="9802824at2"/>
<dbReference type="GO" id="GO:0006178">
    <property type="term" value="P:guanine salvage"/>
    <property type="evidence" value="ECO:0007669"/>
    <property type="project" value="TreeGrafter"/>
</dbReference>
<organism evidence="18 19">
    <name type="scientific">Paucilactobacillus nenjiangensis</name>
    <dbReference type="NCBI Taxonomy" id="1296540"/>
    <lineage>
        <taxon>Bacteria</taxon>
        <taxon>Bacillati</taxon>
        <taxon>Bacillota</taxon>
        <taxon>Bacilli</taxon>
        <taxon>Lactobacillales</taxon>
        <taxon>Lactobacillaceae</taxon>
        <taxon>Paucilactobacillus</taxon>
    </lineage>
</organism>
<dbReference type="UniPathway" id="UPA00909">
    <property type="reaction ID" value="UER00887"/>
</dbReference>
<evidence type="ECO:0000256" key="9">
    <source>
        <dbReference type="ARBA" id="ARBA00022679"/>
    </source>
</evidence>
<dbReference type="GO" id="GO:0032263">
    <property type="term" value="P:GMP salvage"/>
    <property type="evidence" value="ECO:0007669"/>
    <property type="project" value="UniProtKB-UniPathway"/>
</dbReference>
<dbReference type="Pfam" id="PF00156">
    <property type="entry name" value="Pribosyltran"/>
    <property type="match status" value="1"/>
</dbReference>
<comment type="cofactor">
    <cofactor evidence="1 16">
        <name>Mg(2+)</name>
        <dbReference type="ChEBI" id="CHEBI:18420"/>
    </cofactor>
</comment>
<dbReference type="Gene3D" id="3.40.50.2020">
    <property type="match status" value="1"/>
</dbReference>
<evidence type="ECO:0000256" key="13">
    <source>
        <dbReference type="ARBA" id="ARBA00022842"/>
    </source>
</evidence>
<evidence type="ECO:0000313" key="18">
    <source>
        <dbReference type="EMBL" id="QER68075.1"/>
    </source>
</evidence>
<accession>A0A5P1X3U7</accession>
<evidence type="ECO:0000256" key="1">
    <source>
        <dbReference type="ARBA" id="ARBA00001946"/>
    </source>
</evidence>
<dbReference type="PANTHER" id="PTHR43340">
    <property type="entry name" value="HYPOXANTHINE-GUANINE PHOSPHORIBOSYLTRANSFERASE"/>
    <property type="match status" value="1"/>
</dbReference>